<proteinExistence type="predicted"/>
<name>A0ABT1QXB7_9GAMM</name>
<dbReference type="InterPro" id="IPR011990">
    <property type="entry name" value="TPR-like_helical_dom_sf"/>
</dbReference>
<evidence type="ECO:0000313" key="1">
    <source>
        <dbReference type="EMBL" id="MCQ4166932.1"/>
    </source>
</evidence>
<protein>
    <submittedName>
        <fullName evidence="1">DUF924 domain-containing protein</fullName>
    </submittedName>
</protein>
<reference evidence="1" key="1">
    <citation type="submission" date="2022-07" db="EMBL/GenBank/DDBJ databases">
        <title>Tahibacter sp., a new gammaproteobacterium isolated from the silt sample collected at pig farm.</title>
        <authorList>
            <person name="Chen H."/>
        </authorList>
    </citation>
    <scope>NUCLEOTIDE SEQUENCE</scope>
    <source>
        <strain evidence="1">P2K</strain>
    </source>
</reference>
<dbReference type="Proteomes" id="UP001165498">
    <property type="component" value="Unassembled WGS sequence"/>
</dbReference>
<sequence length="196" mass="22201">MFGTVLKFWFGEEGLPAAEQETLARRWFVADPAFDQEIRARFGHLVDAARAGELDSWAAQPHSWLALLLVLDQFPRNIHRGTPLAFSGDPKAQHFALAGIARGDDLRLPVQQRCFAYLPLEHAEDLRLQQRCVQLFERLREDPAATPAEPYAMYLDYARRHLDVIQRFGRFPHRNAILGRSSSAAEKAYLEAGGGF</sequence>
<dbReference type="Gene3D" id="1.25.40.10">
    <property type="entry name" value="Tetratricopeptide repeat domain"/>
    <property type="match status" value="1"/>
</dbReference>
<dbReference type="RefSeq" id="WP_255916117.1">
    <property type="nucleotide sequence ID" value="NZ_JANFQO010000022.1"/>
</dbReference>
<dbReference type="Gene3D" id="1.20.58.320">
    <property type="entry name" value="TPR-like"/>
    <property type="match status" value="1"/>
</dbReference>
<dbReference type="SUPFAM" id="SSF48452">
    <property type="entry name" value="TPR-like"/>
    <property type="match status" value="1"/>
</dbReference>
<organism evidence="1 2">
    <name type="scientific">Tahibacter harae</name>
    <dbReference type="NCBI Taxonomy" id="2963937"/>
    <lineage>
        <taxon>Bacteria</taxon>
        <taxon>Pseudomonadati</taxon>
        <taxon>Pseudomonadota</taxon>
        <taxon>Gammaproteobacteria</taxon>
        <taxon>Lysobacterales</taxon>
        <taxon>Rhodanobacteraceae</taxon>
        <taxon>Tahibacter</taxon>
    </lineage>
</organism>
<dbReference type="EMBL" id="JANFQO010000022">
    <property type="protein sequence ID" value="MCQ4166932.1"/>
    <property type="molecule type" value="Genomic_DNA"/>
</dbReference>
<accession>A0ABT1QXB7</accession>
<evidence type="ECO:0000313" key="2">
    <source>
        <dbReference type="Proteomes" id="UP001165498"/>
    </source>
</evidence>
<gene>
    <name evidence="1" type="ORF">NM961_19640</name>
</gene>
<comment type="caution">
    <text evidence="1">The sequence shown here is derived from an EMBL/GenBank/DDBJ whole genome shotgun (WGS) entry which is preliminary data.</text>
</comment>
<keyword evidence="2" id="KW-1185">Reference proteome</keyword>
<dbReference type="Pfam" id="PF06041">
    <property type="entry name" value="DUF924"/>
    <property type="match status" value="1"/>
</dbReference>
<dbReference type="InterPro" id="IPR010323">
    <property type="entry name" value="DUF924"/>
</dbReference>